<accession>A0AAU8M9X1</accession>
<evidence type="ECO:0000313" key="2">
    <source>
        <dbReference type="EMBL" id="XCN77740.1"/>
    </source>
</evidence>
<dbReference type="RefSeq" id="WP_024657406.1">
    <property type="nucleotide sequence ID" value="NZ_CP159278.1"/>
</dbReference>
<keyword evidence="1" id="KW-0812">Transmembrane</keyword>
<protein>
    <submittedName>
        <fullName evidence="2">Uncharacterized protein</fullName>
    </submittedName>
</protein>
<dbReference type="AlphaFoldDB" id="A0AAU8M9X1"/>
<proteinExistence type="predicted"/>
<reference evidence="2" key="2">
    <citation type="submission" date="2024-07" db="EMBL/GenBank/DDBJ databases">
        <title>A complete genome sequence for Pseudomonas syringae USA007.</title>
        <authorList>
            <person name="Baltrus D.A."/>
        </authorList>
    </citation>
    <scope>NUCLEOTIDE SEQUENCE</scope>
    <source>
        <strain evidence="2">USA007</strain>
    </source>
</reference>
<reference evidence="2" key="1">
    <citation type="journal article" date="2014" name="Genome Announc.">
        <title>Draft Genome Sequences of a Phylogenetically Diverse Suite of Pseudomonas syringae Strains from Multiple Source Populations.</title>
        <authorList>
            <person name="Baltrus D.A."/>
            <person name="Yourstone S."/>
            <person name="Lind A."/>
            <person name="Guilbaud C."/>
            <person name="Sands D.C."/>
            <person name="Jones C.D."/>
            <person name="Morris C.E."/>
            <person name="Dangl J.L."/>
        </authorList>
    </citation>
    <scope>NUCLEOTIDE SEQUENCE</scope>
    <source>
        <strain evidence="2">USA007</strain>
    </source>
</reference>
<dbReference type="EMBL" id="CP159278">
    <property type="protein sequence ID" value="XCN77740.1"/>
    <property type="molecule type" value="Genomic_DNA"/>
</dbReference>
<keyword evidence="1" id="KW-1133">Transmembrane helix</keyword>
<organism evidence="2">
    <name type="scientific">Pseudomonas syringae USA007</name>
    <dbReference type="NCBI Taxonomy" id="1357288"/>
    <lineage>
        <taxon>Bacteria</taxon>
        <taxon>Pseudomonadati</taxon>
        <taxon>Pseudomonadota</taxon>
        <taxon>Gammaproteobacteria</taxon>
        <taxon>Pseudomonadales</taxon>
        <taxon>Pseudomonadaceae</taxon>
        <taxon>Pseudomonas</taxon>
        <taxon>Pseudomonas syringae</taxon>
    </lineage>
</organism>
<gene>
    <name evidence="2" type="ORF">N027_25490</name>
</gene>
<feature type="transmembrane region" description="Helical" evidence="1">
    <location>
        <begin position="80"/>
        <end position="98"/>
    </location>
</feature>
<feature type="transmembrane region" description="Helical" evidence="1">
    <location>
        <begin position="42"/>
        <end position="60"/>
    </location>
</feature>
<feature type="transmembrane region" description="Helical" evidence="1">
    <location>
        <begin position="6"/>
        <end position="22"/>
    </location>
</feature>
<keyword evidence="1" id="KW-0472">Membrane</keyword>
<evidence type="ECO:0000256" key="1">
    <source>
        <dbReference type="SAM" id="Phobius"/>
    </source>
</evidence>
<sequence length="108" mass="11482">MTTGIIAIILLVIIYPKLSRAVKRDGFSKVFTARRLFKTAGAFFLVGVGLGFVNIAARAGAVSGSGVPDGSRSLLDTMELTSIISLCIALAFTVLSVLKSLMQKYQAR</sequence>
<name>A0AAU8M9X1_PSESX</name>